<name>A0A9N9SUA0_DIABA</name>
<keyword evidence="2" id="KW-1185">Reference proteome</keyword>
<sequence length="507" mass="58385">MSNQYKYHIGPNGVICSDKVTVFRIPNTVPVDNSPLIVYSSSKNLPLDFKSSQIQGFNSFEEEEVIPEQTNKSLNQNVENYTYGDDSNYINVSTDDKYYYNNEQIANHIIARNSFYTDYNNDSNVSISENAGVADYSDDKHKFRHKEMHVPLNIRNNIPRNYKNYNEDDVYNSNEYFQEDSYKFVPYSSKRAEEFYNSGTSGNTSLRYTPRLSQKNQYNDKAIEQKEFNKNVLYKRYSLNYASDPNQISTNLSCPKKGTYPLYDKEGHGNEFNYTTANQISSKSALHSRHDCFNTPSKEFNNNINNELREQGYDPLYSLQAMANKNLNNSLVSSKAGVLYDPKYSYKPIKDGSNFETSNNVDTKQSDHINVNKTRSWYYKQNKNDSPLYGTDRHYKLDISGSNIGTNIFKTVIDNLTSNTSSNKTSLNLLNTKPQYPQLRSKSINITNNTRYNSLLSDNDPYPLNSAQNRFDDCFNMESANSRPVNQKKSDLNNVTCKKTKSVTFKL</sequence>
<organism evidence="1 2">
    <name type="scientific">Diabrotica balteata</name>
    <name type="common">Banded cucumber beetle</name>
    <dbReference type="NCBI Taxonomy" id="107213"/>
    <lineage>
        <taxon>Eukaryota</taxon>
        <taxon>Metazoa</taxon>
        <taxon>Ecdysozoa</taxon>
        <taxon>Arthropoda</taxon>
        <taxon>Hexapoda</taxon>
        <taxon>Insecta</taxon>
        <taxon>Pterygota</taxon>
        <taxon>Neoptera</taxon>
        <taxon>Endopterygota</taxon>
        <taxon>Coleoptera</taxon>
        <taxon>Polyphaga</taxon>
        <taxon>Cucujiformia</taxon>
        <taxon>Chrysomeloidea</taxon>
        <taxon>Chrysomelidae</taxon>
        <taxon>Galerucinae</taxon>
        <taxon>Diabroticina</taxon>
        <taxon>Diabroticites</taxon>
        <taxon>Diabrotica</taxon>
    </lineage>
</organism>
<evidence type="ECO:0000313" key="1">
    <source>
        <dbReference type="EMBL" id="CAG9829561.1"/>
    </source>
</evidence>
<protein>
    <submittedName>
        <fullName evidence="1">Uncharacterized protein</fullName>
    </submittedName>
</protein>
<reference evidence="1" key="1">
    <citation type="submission" date="2022-01" db="EMBL/GenBank/DDBJ databases">
        <authorList>
            <person name="King R."/>
        </authorList>
    </citation>
    <scope>NUCLEOTIDE SEQUENCE</scope>
</reference>
<proteinExistence type="predicted"/>
<dbReference type="AlphaFoldDB" id="A0A9N9SUA0"/>
<dbReference type="EMBL" id="OU898277">
    <property type="protein sequence ID" value="CAG9829561.1"/>
    <property type="molecule type" value="Genomic_DNA"/>
</dbReference>
<gene>
    <name evidence="1" type="ORF">DIABBA_LOCUS3354</name>
</gene>
<dbReference type="Proteomes" id="UP001153709">
    <property type="component" value="Chromosome 2"/>
</dbReference>
<dbReference type="OrthoDB" id="10402850at2759"/>
<evidence type="ECO:0000313" key="2">
    <source>
        <dbReference type="Proteomes" id="UP001153709"/>
    </source>
</evidence>
<accession>A0A9N9SUA0</accession>